<dbReference type="SUPFAM" id="SSF48452">
    <property type="entry name" value="TPR-like"/>
    <property type="match status" value="2"/>
</dbReference>
<feature type="signal peptide" evidence="5">
    <location>
        <begin position="1"/>
        <end position="17"/>
    </location>
</feature>
<dbReference type="RefSeq" id="WP_304278368.1">
    <property type="nucleotide sequence ID" value="NZ_QFQZ01000037.1"/>
</dbReference>
<feature type="chain" id="PRO_5016125562" description="Tetratricopeptide TPR_2 repeat protein" evidence="5">
    <location>
        <begin position="18"/>
        <end position="577"/>
    </location>
</feature>
<dbReference type="EMBL" id="QFQZ01000037">
    <property type="protein sequence ID" value="PZR33731.1"/>
    <property type="molecule type" value="Genomic_DNA"/>
</dbReference>
<comment type="caution">
    <text evidence="6">The sequence shown here is derived from an EMBL/GenBank/DDBJ whole genome shotgun (WGS) entry which is preliminary data.</text>
</comment>
<dbReference type="PROSITE" id="PS50005">
    <property type="entry name" value="TPR"/>
    <property type="match status" value="2"/>
</dbReference>
<evidence type="ECO:0000313" key="7">
    <source>
        <dbReference type="Proteomes" id="UP000249393"/>
    </source>
</evidence>
<evidence type="ECO:0000256" key="2">
    <source>
        <dbReference type="ARBA" id="ARBA00022803"/>
    </source>
</evidence>
<proteinExistence type="predicted"/>
<name>A0A2W5X9I5_9CAUL</name>
<evidence type="ECO:0000256" key="3">
    <source>
        <dbReference type="PROSITE-ProRule" id="PRU00339"/>
    </source>
</evidence>
<accession>A0A2W5X9I5</accession>
<feature type="repeat" description="TPR" evidence="3">
    <location>
        <begin position="481"/>
        <end position="514"/>
    </location>
</feature>
<gene>
    <name evidence="6" type="ORF">DI526_12565</name>
</gene>
<feature type="region of interest" description="Disordered" evidence="4">
    <location>
        <begin position="555"/>
        <end position="577"/>
    </location>
</feature>
<dbReference type="PANTHER" id="PTHR45586:SF14">
    <property type="entry name" value="TETRATRICOPEPTIDE TPR_2 REPEAT PROTEIN"/>
    <property type="match status" value="1"/>
</dbReference>
<protein>
    <recommendedName>
        <fullName evidence="8">Tetratricopeptide TPR_2 repeat protein</fullName>
    </recommendedName>
</protein>
<evidence type="ECO:0000256" key="4">
    <source>
        <dbReference type="SAM" id="MobiDB-lite"/>
    </source>
</evidence>
<dbReference type="SMART" id="SM00028">
    <property type="entry name" value="TPR"/>
    <property type="match status" value="9"/>
</dbReference>
<dbReference type="InterPro" id="IPR011990">
    <property type="entry name" value="TPR-like_helical_dom_sf"/>
</dbReference>
<dbReference type="Gene3D" id="1.25.40.10">
    <property type="entry name" value="Tetratricopeptide repeat domain"/>
    <property type="match status" value="3"/>
</dbReference>
<dbReference type="Proteomes" id="UP000249393">
    <property type="component" value="Unassembled WGS sequence"/>
</dbReference>
<feature type="repeat" description="TPR" evidence="3">
    <location>
        <begin position="515"/>
        <end position="548"/>
    </location>
</feature>
<dbReference type="PROSITE" id="PS51257">
    <property type="entry name" value="PROKAR_LIPOPROTEIN"/>
    <property type="match status" value="1"/>
</dbReference>
<dbReference type="Pfam" id="PF13432">
    <property type="entry name" value="TPR_16"/>
    <property type="match status" value="2"/>
</dbReference>
<keyword evidence="2 3" id="KW-0802">TPR repeat</keyword>
<dbReference type="Pfam" id="PF13414">
    <property type="entry name" value="TPR_11"/>
    <property type="match status" value="1"/>
</dbReference>
<organism evidence="6 7">
    <name type="scientific">Caulobacter segnis</name>
    <dbReference type="NCBI Taxonomy" id="88688"/>
    <lineage>
        <taxon>Bacteria</taxon>
        <taxon>Pseudomonadati</taxon>
        <taxon>Pseudomonadota</taxon>
        <taxon>Alphaproteobacteria</taxon>
        <taxon>Caulobacterales</taxon>
        <taxon>Caulobacteraceae</taxon>
        <taxon>Caulobacter</taxon>
    </lineage>
</organism>
<evidence type="ECO:0000256" key="1">
    <source>
        <dbReference type="ARBA" id="ARBA00022737"/>
    </source>
</evidence>
<dbReference type="InterPro" id="IPR051012">
    <property type="entry name" value="CellSynth/LPSAsmb/PSIAsmb"/>
</dbReference>
<evidence type="ECO:0008006" key="8">
    <source>
        <dbReference type="Google" id="ProtNLM"/>
    </source>
</evidence>
<sequence>MTRIKVLLACVSVAALAACSSVPREITMRGPIALGSPLFDTRSSYGQFLAGQAALRDGQSKQAATYFDAAAAMDSGSGVIDERAFTALLLAGDITRAAAVAPTGADTTEAVKRLSVLTRVVEAIAVGDGKTANTLLTTSPPGFPHQQAAALLAPWTAALAGDKDGAVVQPTLRNDKLVQFFGQQGQARIFERAKRYDEAETDYKALTSNAATASIFTLDYGAFLERRKRHEDAVALYDTALRTAPNDIGLMRARARAAAKGTPPPLPTIRQGAAEGLIACAATFAGERQAQFAQAYLRLALRLDPARDEAWVLLGDLMNQNEDPKGAIEALAHVPPTSTHYVTAQTKTAWALNDLGDKAKALEVARAAAAAAPGDRDAQVALADLLRSGGQWNDAVSVLDPLIAREGVSPDWRLLYLRAVSLEQGGRWPEAERDLKTALKLNPEEPELLNFLGYSWIDRGENLKDALAMVQRAVNARPQSGAMLDSLGWAYYRLGDYKTAVQKLEAAVELEPGDPDINGHLGDAYWQVGRKTEAVFQWRRVLSLEPDDKQKAEAEAKLKNGLGPAGAPVVKSTAANN</sequence>
<keyword evidence="1" id="KW-0677">Repeat</keyword>
<dbReference type="AlphaFoldDB" id="A0A2W5X9I5"/>
<dbReference type="PANTHER" id="PTHR45586">
    <property type="entry name" value="TPR REPEAT-CONTAINING PROTEIN PA4667"/>
    <property type="match status" value="1"/>
</dbReference>
<evidence type="ECO:0000313" key="6">
    <source>
        <dbReference type="EMBL" id="PZR33731.1"/>
    </source>
</evidence>
<keyword evidence="5" id="KW-0732">Signal</keyword>
<reference evidence="6 7" key="1">
    <citation type="submission" date="2017-08" db="EMBL/GenBank/DDBJ databases">
        <title>Infants hospitalized years apart are colonized by the same room-sourced microbial strains.</title>
        <authorList>
            <person name="Brooks B."/>
            <person name="Olm M.R."/>
            <person name="Firek B.A."/>
            <person name="Baker R."/>
            <person name="Thomas B.C."/>
            <person name="Morowitz M.J."/>
            <person name="Banfield J.F."/>
        </authorList>
    </citation>
    <scope>NUCLEOTIDE SEQUENCE [LARGE SCALE GENOMIC DNA]</scope>
    <source>
        <strain evidence="6">S2_003_000_R2_4</strain>
    </source>
</reference>
<dbReference type="InterPro" id="IPR019734">
    <property type="entry name" value="TPR_rpt"/>
</dbReference>
<evidence type="ECO:0000256" key="5">
    <source>
        <dbReference type="SAM" id="SignalP"/>
    </source>
</evidence>